<protein>
    <submittedName>
        <fullName evidence="2">Uncharacterized protein</fullName>
    </submittedName>
</protein>
<evidence type="ECO:0000313" key="2">
    <source>
        <dbReference type="EMBL" id="CAJ0576642.1"/>
    </source>
</evidence>
<evidence type="ECO:0000313" key="3">
    <source>
        <dbReference type="Proteomes" id="UP001177023"/>
    </source>
</evidence>
<dbReference type="AlphaFoldDB" id="A0AA36CZC6"/>
<evidence type="ECO:0000256" key="1">
    <source>
        <dbReference type="SAM" id="MobiDB-lite"/>
    </source>
</evidence>
<reference evidence="2" key="1">
    <citation type="submission" date="2023-06" db="EMBL/GenBank/DDBJ databases">
        <authorList>
            <person name="Delattre M."/>
        </authorList>
    </citation>
    <scope>NUCLEOTIDE SEQUENCE</scope>
    <source>
        <strain evidence="2">AF72</strain>
    </source>
</reference>
<dbReference type="EMBL" id="CATQJA010002645">
    <property type="protein sequence ID" value="CAJ0576642.1"/>
    <property type="molecule type" value="Genomic_DNA"/>
</dbReference>
<dbReference type="Proteomes" id="UP001177023">
    <property type="component" value="Unassembled WGS sequence"/>
</dbReference>
<comment type="caution">
    <text evidence="2">The sequence shown here is derived from an EMBL/GenBank/DDBJ whole genome shotgun (WGS) entry which is preliminary data.</text>
</comment>
<feature type="non-terminal residue" evidence="2">
    <location>
        <position position="1"/>
    </location>
</feature>
<sequence>MESTGTYDHCVHREMETLILDYMNIHAAMGPYIENDLQQCEGAGYSGGQLASLGTADTAVERAQNQEIISSKQLGDAAKKCLSTLTKMDKTAALQRARHARAQKARDAARSVYTDLRAKMLSRHPADWLAEFEPKKVKQGDIARGSAAPPSPARDPDESIVEPEMVDDATPTASCPHSEAAARIVGPRRPSQAQGRQYDNNLEPTHANGKKRLFCD</sequence>
<proteinExistence type="predicted"/>
<name>A0AA36CZC6_9BILA</name>
<gene>
    <name evidence="2" type="ORF">MSPICULIGERA_LOCUS14932</name>
</gene>
<feature type="compositionally biased region" description="Polar residues" evidence="1">
    <location>
        <begin position="191"/>
        <end position="203"/>
    </location>
</feature>
<feature type="region of interest" description="Disordered" evidence="1">
    <location>
        <begin position="136"/>
        <end position="216"/>
    </location>
</feature>
<accession>A0AA36CZC6</accession>
<feature type="compositionally biased region" description="Acidic residues" evidence="1">
    <location>
        <begin position="158"/>
        <end position="167"/>
    </location>
</feature>
<keyword evidence="3" id="KW-1185">Reference proteome</keyword>
<organism evidence="2 3">
    <name type="scientific">Mesorhabditis spiculigera</name>
    <dbReference type="NCBI Taxonomy" id="96644"/>
    <lineage>
        <taxon>Eukaryota</taxon>
        <taxon>Metazoa</taxon>
        <taxon>Ecdysozoa</taxon>
        <taxon>Nematoda</taxon>
        <taxon>Chromadorea</taxon>
        <taxon>Rhabditida</taxon>
        <taxon>Rhabditina</taxon>
        <taxon>Rhabditomorpha</taxon>
        <taxon>Rhabditoidea</taxon>
        <taxon>Rhabditidae</taxon>
        <taxon>Mesorhabditinae</taxon>
        <taxon>Mesorhabditis</taxon>
    </lineage>
</organism>